<dbReference type="AlphaFoldDB" id="A0A3A8QP68"/>
<evidence type="ECO:0000256" key="1">
    <source>
        <dbReference type="SAM" id="MobiDB-lite"/>
    </source>
</evidence>
<proteinExistence type="predicted"/>
<sequence length="187" mass="19998">MFRPAVPTAARPHGAYAPRDGWHSTGSIPRLHTLPAPAPAPLAPAGSIALLLTVAGDALHLQLAEALAPPSASARDVLDARRKAGREGSAWPEHVAELCYAGEPWMTGLVLDARADLTWRVQDFPGAALEPGKLSLRTHCARAGFSLEASVVLTPPAMNDFESLAQQEFPPLAPSARQPWLRWEQGR</sequence>
<organism evidence="2 3">
    <name type="scientific">Corallococcus interemptor</name>
    <dbReference type="NCBI Taxonomy" id="2316720"/>
    <lineage>
        <taxon>Bacteria</taxon>
        <taxon>Pseudomonadati</taxon>
        <taxon>Myxococcota</taxon>
        <taxon>Myxococcia</taxon>
        <taxon>Myxococcales</taxon>
        <taxon>Cystobacterineae</taxon>
        <taxon>Myxococcaceae</taxon>
        <taxon>Corallococcus</taxon>
    </lineage>
</organism>
<protein>
    <submittedName>
        <fullName evidence="2">Uncharacterized protein</fullName>
    </submittedName>
</protein>
<evidence type="ECO:0000313" key="2">
    <source>
        <dbReference type="EMBL" id="RKH70463.1"/>
    </source>
</evidence>
<accession>A0A3A8QP68</accession>
<feature type="region of interest" description="Disordered" evidence="1">
    <location>
        <begin position="1"/>
        <end position="21"/>
    </location>
</feature>
<comment type="caution">
    <text evidence="2">The sequence shown here is derived from an EMBL/GenBank/DDBJ whole genome shotgun (WGS) entry which is preliminary data.</text>
</comment>
<gene>
    <name evidence="2" type="ORF">D7X96_11430</name>
</gene>
<reference evidence="3" key="1">
    <citation type="submission" date="2018-09" db="EMBL/GenBank/DDBJ databases">
        <authorList>
            <person name="Livingstone P.G."/>
            <person name="Whitworth D.E."/>
        </authorList>
    </citation>
    <scope>NUCLEOTIDE SEQUENCE [LARGE SCALE GENOMIC DNA]</scope>
    <source>
        <strain evidence="3">AB047A</strain>
    </source>
</reference>
<dbReference type="Proteomes" id="UP000282656">
    <property type="component" value="Unassembled WGS sequence"/>
</dbReference>
<evidence type="ECO:0000313" key="3">
    <source>
        <dbReference type="Proteomes" id="UP000282656"/>
    </source>
</evidence>
<name>A0A3A8QP68_9BACT</name>
<keyword evidence="3" id="KW-1185">Reference proteome</keyword>
<dbReference type="EMBL" id="RAWM01000023">
    <property type="protein sequence ID" value="RKH70463.1"/>
    <property type="molecule type" value="Genomic_DNA"/>
</dbReference>